<dbReference type="EMBL" id="JAHCDA010000001">
    <property type="protein sequence ID" value="MBS7809536.1"/>
    <property type="molecule type" value="Genomic_DNA"/>
</dbReference>
<dbReference type="Proteomes" id="UP000766336">
    <property type="component" value="Unassembled WGS sequence"/>
</dbReference>
<reference evidence="1 2" key="1">
    <citation type="submission" date="2021-05" db="EMBL/GenBank/DDBJ databases">
        <title>Roseococcus sp. XZZS9, whole genome shotgun sequencing project.</title>
        <authorList>
            <person name="Zhao G."/>
            <person name="Shen L."/>
        </authorList>
    </citation>
    <scope>NUCLEOTIDE SEQUENCE [LARGE SCALE GENOMIC DNA]</scope>
    <source>
        <strain evidence="1 2">XZZS9</strain>
    </source>
</reference>
<protein>
    <submittedName>
        <fullName evidence="1">Uncharacterized protein</fullName>
    </submittedName>
</protein>
<evidence type="ECO:0000313" key="2">
    <source>
        <dbReference type="Proteomes" id="UP000766336"/>
    </source>
</evidence>
<keyword evidence="2" id="KW-1185">Reference proteome</keyword>
<sequence length="137" mass="15938">MVRPPAAESPVQRTEVLDRGALNRLRRNSGMSLQWISWDNSRGHLRVEERDGLVLLRGTQQQRNGPGRLEIDGVVLRIDRTSFVFRGRIDIHQAPGDRAECPRSGDLHFRVTGSRRYWRMQEMETCGRLTDYVDIYF</sequence>
<proteinExistence type="predicted"/>
<organism evidence="1 2">
    <name type="scientific">Roseococcus pinisoli</name>
    <dbReference type="NCBI Taxonomy" id="2835040"/>
    <lineage>
        <taxon>Bacteria</taxon>
        <taxon>Pseudomonadati</taxon>
        <taxon>Pseudomonadota</taxon>
        <taxon>Alphaproteobacteria</taxon>
        <taxon>Acetobacterales</taxon>
        <taxon>Roseomonadaceae</taxon>
        <taxon>Roseococcus</taxon>
    </lineage>
</organism>
<comment type="caution">
    <text evidence="1">The sequence shown here is derived from an EMBL/GenBank/DDBJ whole genome shotgun (WGS) entry which is preliminary data.</text>
</comment>
<gene>
    <name evidence="1" type="ORF">KHU32_01215</name>
</gene>
<accession>A0ABS5Q7E5</accession>
<evidence type="ECO:0000313" key="1">
    <source>
        <dbReference type="EMBL" id="MBS7809536.1"/>
    </source>
</evidence>
<name>A0ABS5Q7E5_9PROT</name>